<name>A0A6N3HV88_9BACT</name>
<organism evidence="2">
    <name type="scientific">Parabacteroides merdae</name>
    <dbReference type="NCBI Taxonomy" id="46503"/>
    <lineage>
        <taxon>Bacteria</taxon>
        <taxon>Pseudomonadati</taxon>
        <taxon>Bacteroidota</taxon>
        <taxon>Bacteroidia</taxon>
        <taxon>Bacteroidales</taxon>
        <taxon>Tannerellaceae</taxon>
        <taxon>Parabacteroides</taxon>
    </lineage>
</organism>
<dbReference type="InterPro" id="IPR002220">
    <property type="entry name" value="DapA-like"/>
</dbReference>
<dbReference type="SUPFAM" id="SSF51569">
    <property type="entry name" value="Aldolase"/>
    <property type="match status" value="1"/>
</dbReference>
<accession>A0A6N3HV88</accession>
<proteinExistence type="predicted"/>
<dbReference type="GO" id="GO:0016829">
    <property type="term" value="F:lyase activity"/>
    <property type="evidence" value="ECO:0007669"/>
    <property type="project" value="UniProtKB-KW"/>
</dbReference>
<dbReference type="InterPro" id="IPR013785">
    <property type="entry name" value="Aldolase_TIM"/>
</dbReference>
<dbReference type="Gene3D" id="3.20.20.70">
    <property type="entry name" value="Aldolase class I"/>
    <property type="match status" value="1"/>
</dbReference>
<evidence type="ECO:0000313" key="2">
    <source>
        <dbReference type="EMBL" id="VYU79693.1"/>
    </source>
</evidence>
<dbReference type="AlphaFoldDB" id="A0A6N3HV88"/>
<gene>
    <name evidence="2" type="ORF">PMLFYP103_04100</name>
</gene>
<dbReference type="Pfam" id="PF00701">
    <property type="entry name" value="DHDPS"/>
    <property type="match status" value="1"/>
</dbReference>
<evidence type="ECO:0000256" key="1">
    <source>
        <dbReference type="ARBA" id="ARBA00023239"/>
    </source>
</evidence>
<keyword evidence="1" id="KW-0456">Lyase</keyword>
<sequence length="61" mass="6763">MEKIKGLIDAPFTPFYENGEVNYEPIEAYAKLLVKNGLKGVFINGSSGEGYADRRRAHETG</sequence>
<dbReference type="EMBL" id="CACRUV010000061">
    <property type="protein sequence ID" value="VYU79693.1"/>
    <property type="molecule type" value="Genomic_DNA"/>
</dbReference>
<protein>
    <submittedName>
        <fullName evidence="2">Dihydrodipicolinate synthase</fullName>
    </submittedName>
</protein>
<reference evidence="2" key="1">
    <citation type="submission" date="2019-11" db="EMBL/GenBank/DDBJ databases">
        <authorList>
            <person name="Feng L."/>
        </authorList>
    </citation>
    <scope>NUCLEOTIDE SEQUENCE</scope>
    <source>
        <strain evidence="2">PmerdaeLFYP103</strain>
    </source>
</reference>